<proteinExistence type="predicted"/>
<organism evidence="7 8">
    <name type="scientific">Larinioides sclopetarius</name>
    <dbReference type="NCBI Taxonomy" id="280406"/>
    <lineage>
        <taxon>Eukaryota</taxon>
        <taxon>Metazoa</taxon>
        <taxon>Ecdysozoa</taxon>
        <taxon>Arthropoda</taxon>
        <taxon>Chelicerata</taxon>
        <taxon>Arachnida</taxon>
        <taxon>Araneae</taxon>
        <taxon>Araneomorphae</taxon>
        <taxon>Entelegynae</taxon>
        <taxon>Araneoidea</taxon>
        <taxon>Araneidae</taxon>
        <taxon>Larinioides</taxon>
    </lineage>
</organism>
<feature type="transmembrane region" description="Helical" evidence="5">
    <location>
        <begin position="369"/>
        <end position="392"/>
    </location>
</feature>
<comment type="caution">
    <text evidence="7">The sequence shown here is derived from an EMBL/GenBank/DDBJ whole genome shotgun (WGS) entry which is preliminary data.</text>
</comment>
<evidence type="ECO:0000313" key="8">
    <source>
        <dbReference type="Proteomes" id="UP001497382"/>
    </source>
</evidence>
<sequence length="428" mass="48557">MNVLGIFQNFSITFLAPNMDFQCVEPPSYGKENDSKIPISLDDRCRVPVGPNETVPCTRWEYDTSQTSQTIVSEWDLVCDREWLISLAKSVYMIGFLLSVSFFGQVSDCVGRFPALVMCYMITTAAMFLSLLSTSYTMFIILRFFQAFGRTGITAVGFVLLMETAGPQYREGIGIAIQLGWAVGYVLLPAVAYFIRNWFWFQLFASVCFLPFLFSYKVLPESPRWLASRGRTKRLEKVLIKAATANGKEFKGDIKDLDILQNNKEMEEKKAETIFEVLKMPNMRSNLFKMIYVWMVHTFLYYGVSYNTNDLAGNPYLNFFIVGVIEFPCRSIVFFILKKLGRRPIVILFMTVCGLAFGAMIFVPSDLPWVSVIFAMVGKFCVTASFALLYIYTAEMFPTGVRNVTFGACSMCARIGSILAPFVKELVR</sequence>
<evidence type="ECO:0000313" key="7">
    <source>
        <dbReference type="EMBL" id="CAL1291461.1"/>
    </source>
</evidence>
<evidence type="ECO:0000256" key="2">
    <source>
        <dbReference type="ARBA" id="ARBA00022692"/>
    </source>
</evidence>
<protein>
    <recommendedName>
        <fullName evidence="6">Major facilitator superfamily (MFS) profile domain-containing protein</fullName>
    </recommendedName>
</protein>
<evidence type="ECO:0000256" key="5">
    <source>
        <dbReference type="SAM" id="Phobius"/>
    </source>
</evidence>
<dbReference type="InterPro" id="IPR036259">
    <property type="entry name" value="MFS_trans_sf"/>
</dbReference>
<dbReference type="Proteomes" id="UP001497382">
    <property type="component" value="Unassembled WGS sequence"/>
</dbReference>
<feature type="transmembrane region" description="Helical" evidence="5">
    <location>
        <begin position="316"/>
        <end position="337"/>
    </location>
</feature>
<dbReference type="EMBL" id="CAXIEN010000283">
    <property type="protein sequence ID" value="CAL1291461.1"/>
    <property type="molecule type" value="Genomic_DNA"/>
</dbReference>
<reference evidence="7 8" key="1">
    <citation type="submission" date="2024-04" db="EMBL/GenBank/DDBJ databases">
        <authorList>
            <person name="Rising A."/>
            <person name="Reimegard J."/>
            <person name="Sonavane S."/>
            <person name="Akerstrom W."/>
            <person name="Nylinder S."/>
            <person name="Hedman E."/>
            <person name="Kallberg Y."/>
        </authorList>
    </citation>
    <scope>NUCLEOTIDE SEQUENCE [LARGE SCALE GENOMIC DNA]</scope>
</reference>
<feature type="transmembrane region" description="Helical" evidence="5">
    <location>
        <begin position="173"/>
        <end position="195"/>
    </location>
</feature>
<keyword evidence="2 5" id="KW-0812">Transmembrane</keyword>
<dbReference type="PROSITE" id="PS50850">
    <property type="entry name" value="MFS"/>
    <property type="match status" value="1"/>
</dbReference>
<dbReference type="InterPro" id="IPR020846">
    <property type="entry name" value="MFS_dom"/>
</dbReference>
<feature type="domain" description="Major facilitator superfamily (MFS) profile" evidence="6">
    <location>
        <begin position="1"/>
        <end position="428"/>
    </location>
</feature>
<evidence type="ECO:0000256" key="1">
    <source>
        <dbReference type="ARBA" id="ARBA00004141"/>
    </source>
</evidence>
<dbReference type="AlphaFoldDB" id="A0AAV2B5G5"/>
<evidence type="ECO:0000256" key="3">
    <source>
        <dbReference type="ARBA" id="ARBA00022989"/>
    </source>
</evidence>
<gene>
    <name evidence="7" type="ORF">LARSCL_LOCUS17099</name>
</gene>
<dbReference type="InterPro" id="IPR005828">
    <property type="entry name" value="MFS_sugar_transport-like"/>
</dbReference>
<keyword evidence="4 5" id="KW-0472">Membrane</keyword>
<feature type="transmembrane region" description="Helical" evidence="5">
    <location>
        <begin position="83"/>
        <end position="103"/>
    </location>
</feature>
<dbReference type="Gene3D" id="1.20.1250.20">
    <property type="entry name" value="MFS general substrate transporter like domains"/>
    <property type="match status" value="1"/>
</dbReference>
<dbReference type="PANTHER" id="PTHR24064">
    <property type="entry name" value="SOLUTE CARRIER FAMILY 22 MEMBER"/>
    <property type="match status" value="1"/>
</dbReference>
<evidence type="ECO:0000256" key="4">
    <source>
        <dbReference type="ARBA" id="ARBA00023136"/>
    </source>
</evidence>
<dbReference type="CDD" id="cd17317">
    <property type="entry name" value="MFS_SLC22"/>
    <property type="match status" value="1"/>
</dbReference>
<dbReference type="SUPFAM" id="SSF103473">
    <property type="entry name" value="MFS general substrate transporter"/>
    <property type="match status" value="1"/>
</dbReference>
<feature type="transmembrane region" description="Helical" evidence="5">
    <location>
        <begin position="115"/>
        <end position="134"/>
    </location>
</feature>
<feature type="transmembrane region" description="Helical" evidence="5">
    <location>
        <begin position="287"/>
        <end position="304"/>
    </location>
</feature>
<dbReference type="Pfam" id="PF00083">
    <property type="entry name" value="Sugar_tr"/>
    <property type="match status" value="1"/>
</dbReference>
<dbReference type="GO" id="GO:0022857">
    <property type="term" value="F:transmembrane transporter activity"/>
    <property type="evidence" value="ECO:0007669"/>
    <property type="project" value="InterPro"/>
</dbReference>
<keyword evidence="8" id="KW-1185">Reference proteome</keyword>
<feature type="transmembrane region" description="Helical" evidence="5">
    <location>
        <begin position="201"/>
        <end position="219"/>
    </location>
</feature>
<accession>A0AAV2B5G5</accession>
<evidence type="ECO:0000259" key="6">
    <source>
        <dbReference type="PROSITE" id="PS50850"/>
    </source>
</evidence>
<keyword evidence="3 5" id="KW-1133">Transmembrane helix</keyword>
<comment type="subcellular location">
    <subcellularLocation>
        <location evidence="1">Membrane</location>
        <topology evidence="1">Multi-pass membrane protein</topology>
    </subcellularLocation>
</comment>
<feature type="transmembrane region" description="Helical" evidence="5">
    <location>
        <begin position="344"/>
        <end position="363"/>
    </location>
</feature>
<name>A0AAV2B5G5_9ARAC</name>
<dbReference type="GO" id="GO:0016020">
    <property type="term" value="C:membrane"/>
    <property type="evidence" value="ECO:0007669"/>
    <property type="project" value="UniProtKB-SubCell"/>
</dbReference>